<proteinExistence type="predicted"/>
<evidence type="ECO:0000313" key="1">
    <source>
        <dbReference type="EMBL" id="MCI57286.1"/>
    </source>
</evidence>
<evidence type="ECO:0000313" key="2">
    <source>
        <dbReference type="Proteomes" id="UP000265520"/>
    </source>
</evidence>
<feature type="non-terminal residue" evidence="1">
    <location>
        <position position="1"/>
    </location>
</feature>
<reference evidence="1 2" key="1">
    <citation type="journal article" date="2018" name="Front. Plant Sci.">
        <title>Red Clover (Trifolium pratense) and Zigzag Clover (T. medium) - A Picture of Genomic Similarities and Differences.</title>
        <authorList>
            <person name="Dluhosova J."/>
            <person name="Istvanek J."/>
            <person name="Nedelnik J."/>
            <person name="Repkova J."/>
        </authorList>
    </citation>
    <scope>NUCLEOTIDE SEQUENCE [LARGE SCALE GENOMIC DNA]</scope>
    <source>
        <strain evidence="2">cv. 10/8</strain>
        <tissue evidence="1">Leaf</tissue>
    </source>
</reference>
<organism evidence="1 2">
    <name type="scientific">Trifolium medium</name>
    <dbReference type="NCBI Taxonomy" id="97028"/>
    <lineage>
        <taxon>Eukaryota</taxon>
        <taxon>Viridiplantae</taxon>
        <taxon>Streptophyta</taxon>
        <taxon>Embryophyta</taxon>
        <taxon>Tracheophyta</taxon>
        <taxon>Spermatophyta</taxon>
        <taxon>Magnoliopsida</taxon>
        <taxon>eudicotyledons</taxon>
        <taxon>Gunneridae</taxon>
        <taxon>Pentapetalae</taxon>
        <taxon>rosids</taxon>
        <taxon>fabids</taxon>
        <taxon>Fabales</taxon>
        <taxon>Fabaceae</taxon>
        <taxon>Papilionoideae</taxon>
        <taxon>50 kb inversion clade</taxon>
        <taxon>NPAAA clade</taxon>
        <taxon>Hologalegina</taxon>
        <taxon>IRL clade</taxon>
        <taxon>Trifolieae</taxon>
        <taxon>Trifolium</taxon>
    </lineage>
</organism>
<keyword evidence="2" id="KW-1185">Reference proteome</keyword>
<dbReference type="AlphaFoldDB" id="A0A392TAZ2"/>
<sequence length="79" mass="9277">AAARDFQMSRRFLSLYLAQRARQDFPYFVDALQCKWDVYNMLLWYVCGLPMHEIDVVVVVFIDDDVVVVIDDEIVDVCL</sequence>
<dbReference type="EMBL" id="LXQA010526471">
    <property type="protein sequence ID" value="MCI57286.1"/>
    <property type="molecule type" value="Genomic_DNA"/>
</dbReference>
<accession>A0A392TAZ2</accession>
<protein>
    <submittedName>
        <fullName evidence="1">Uncharacterized protein</fullName>
    </submittedName>
</protein>
<name>A0A392TAZ2_9FABA</name>
<dbReference type="Proteomes" id="UP000265520">
    <property type="component" value="Unassembled WGS sequence"/>
</dbReference>
<comment type="caution">
    <text evidence="1">The sequence shown here is derived from an EMBL/GenBank/DDBJ whole genome shotgun (WGS) entry which is preliminary data.</text>
</comment>